<dbReference type="EMBL" id="HACG01053091">
    <property type="protein sequence ID" value="CEK99962.1"/>
    <property type="molecule type" value="Transcribed_RNA"/>
</dbReference>
<sequence>YCVLQVLNMIYCSNLPLTVILFNFYTAYFLCSFSQVSVITANMQSLPCDNR</sequence>
<evidence type="ECO:0000313" key="1">
    <source>
        <dbReference type="EMBL" id="CEK99962.1"/>
    </source>
</evidence>
<protein>
    <submittedName>
        <fullName evidence="1">Uncharacterized protein</fullName>
    </submittedName>
</protein>
<dbReference type="AlphaFoldDB" id="A0A0B7C471"/>
<accession>A0A0B7C471</accession>
<feature type="non-terminal residue" evidence="1">
    <location>
        <position position="1"/>
    </location>
</feature>
<proteinExistence type="predicted"/>
<name>A0A0B7C471_9EUPU</name>
<organism evidence="1">
    <name type="scientific">Arion vulgaris</name>
    <dbReference type="NCBI Taxonomy" id="1028688"/>
    <lineage>
        <taxon>Eukaryota</taxon>
        <taxon>Metazoa</taxon>
        <taxon>Spiralia</taxon>
        <taxon>Lophotrochozoa</taxon>
        <taxon>Mollusca</taxon>
        <taxon>Gastropoda</taxon>
        <taxon>Heterobranchia</taxon>
        <taxon>Euthyneura</taxon>
        <taxon>Panpulmonata</taxon>
        <taxon>Eupulmonata</taxon>
        <taxon>Stylommatophora</taxon>
        <taxon>Helicina</taxon>
        <taxon>Arionoidea</taxon>
        <taxon>Arionidae</taxon>
        <taxon>Arion</taxon>
    </lineage>
</organism>
<reference evidence="1" key="1">
    <citation type="submission" date="2014-12" db="EMBL/GenBank/DDBJ databases">
        <title>Insight into the proteome of Arion vulgaris.</title>
        <authorList>
            <person name="Aradska J."/>
            <person name="Bulat T."/>
            <person name="Smidak R."/>
            <person name="Sarate P."/>
            <person name="Gangsoo J."/>
            <person name="Sialana F."/>
            <person name="Bilban M."/>
            <person name="Lubec G."/>
        </authorList>
    </citation>
    <scope>NUCLEOTIDE SEQUENCE</scope>
    <source>
        <tissue evidence="1">Skin</tissue>
    </source>
</reference>
<gene>
    <name evidence="1" type="primary">ORF222537</name>
</gene>